<sequence>MAEKRTQTEMTMAVWQQCKQDEQMQNTMISATNGSAMARHSETSASRAVGGRSTPPPRNYSMIDYYANWTHISVSTRRGSLIPQLSNEDCNATEIPLLHNLWHELARKGAPDVYEIVQLQDLNRDLNNSCLESNLTNLKEKI</sequence>
<gene>
    <name evidence="2" type="ORF">GLYMA_04G154400</name>
</gene>
<dbReference type="AlphaFoldDB" id="A0A0R0K8P5"/>
<reference evidence="3" key="2">
    <citation type="submission" date="2018-02" db="UniProtKB">
        <authorList>
            <consortium name="EnsemblPlants"/>
        </authorList>
    </citation>
    <scope>IDENTIFICATION</scope>
    <source>
        <strain evidence="3">Williams 82</strain>
    </source>
</reference>
<reference evidence="2" key="3">
    <citation type="submission" date="2018-07" db="EMBL/GenBank/DDBJ databases">
        <title>WGS assembly of Glycine max.</title>
        <authorList>
            <person name="Schmutz J."/>
            <person name="Cannon S."/>
            <person name="Schlueter J."/>
            <person name="Ma J."/>
            <person name="Mitros T."/>
            <person name="Nelson W."/>
            <person name="Hyten D."/>
            <person name="Song Q."/>
            <person name="Thelen J."/>
            <person name="Cheng J."/>
            <person name="Xu D."/>
            <person name="Hellsten U."/>
            <person name="May G."/>
            <person name="Yu Y."/>
            <person name="Sakurai T."/>
            <person name="Umezawa T."/>
            <person name="Bhattacharyya M."/>
            <person name="Sandhu D."/>
            <person name="Valliyodan B."/>
            <person name="Lindquist E."/>
            <person name="Peto M."/>
            <person name="Grant D."/>
            <person name="Shu S."/>
            <person name="Goodstein D."/>
            <person name="Barry K."/>
            <person name="Futrell-Griggs M."/>
            <person name="Abernathy B."/>
            <person name="Du J."/>
            <person name="Tian Z."/>
            <person name="Zhu L."/>
            <person name="Gill N."/>
            <person name="Joshi T."/>
            <person name="Libault M."/>
            <person name="Sethuraman A."/>
            <person name="Zhang X."/>
            <person name="Shinozaki K."/>
            <person name="Nguyen H."/>
            <person name="Wing R."/>
            <person name="Cregan P."/>
            <person name="Specht J."/>
            <person name="Grimwood J."/>
            <person name="Rokhsar D."/>
            <person name="Stacey G."/>
            <person name="Shoemaker R."/>
            <person name="Jackson S."/>
        </authorList>
    </citation>
    <scope>NUCLEOTIDE SEQUENCE</scope>
    <source>
        <tissue evidence="2">Callus</tissue>
    </source>
</reference>
<dbReference type="EnsemblPlants" id="KRH63086">
    <property type="protein sequence ID" value="KRH63086"/>
    <property type="gene ID" value="GLYMA_04G154400"/>
</dbReference>
<dbReference type="InParanoid" id="A0A0R0K8P5"/>
<dbReference type="Gramene" id="KRH63086">
    <property type="protein sequence ID" value="KRH63086"/>
    <property type="gene ID" value="GLYMA_04G154400"/>
</dbReference>
<reference evidence="2 3" key="1">
    <citation type="journal article" date="2010" name="Nature">
        <title>Genome sequence of the palaeopolyploid soybean.</title>
        <authorList>
            <person name="Schmutz J."/>
            <person name="Cannon S.B."/>
            <person name="Schlueter J."/>
            <person name="Ma J."/>
            <person name="Mitros T."/>
            <person name="Nelson W."/>
            <person name="Hyten D.L."/>
            <person name="Song Q."/>
            <person name="Thelen J.J."/>
            <person name="Cheng J."/>
            <person name="Xu D."/>
            <person name="Hellsten U."/>
            <person name="May G.D."/>
            <person name="Yu Y."/>
            <person name="Sakurai T."/>
            <person name="Umezawa T."/>
            <person name="Bhattacharyya M.K."/>
            <person name="Sandhu D."/>
            <person name="Valliyodan B."/>
            <person name="Lindquist E."/>
            <person name="Peto M."/>
            <person name="Grant D."/>
            <person name="Shu S."/>
            <person name="Goodstein D."/>
            <person name="Barry K."/>
            <person name="Futrell-Griggs M."/>
            <person name="Abernathy B."/>
            <person name="Du J."/>
            <person name="Tian Z."/>
            <person name="Zhu L."/>
            <person name="Gill N."/>
            <person name="Joshi T."/>
            <person name="Libault M."/>
            <person name="Sethuraman A."/>
            <person name="Zhang X.-C."/>
            <person name="Shinozaki K."/>
            <person name="Nguyen H.T."/>
            <person name="Wing R.A."/>
            <person name="Cregan P."/>
            <person name="Specht J."/>
            <person name="Grimwood J."/>
            <person name="Rokhsar D."/>
            <person name="Stacey G."/>
            <person name="Shoemaker R.C."/>
            <person name="Jackson S.A."/>
        </authorList>
    </citation>
    <scope>NUCLEOTIDE SEQUENCE</scope>
    <source>
        <strain evidence="3">cv. Williams 82</strain>
        <tissue evidence="2">Callus</tissue>
    </source>
</reference>
<evidence type="ECO:0000313" key="4">
    <source>
        <dbReference type="Proteomes" id="UP000008827"/>
    </source>
</evidence>
<keyword evidence="4" id="KW-1185">Reference proteome</keyword>
<feature type="region of interest" description="Disordered" evidence="1">
    <location>
        <begin position="34"/>
        <end position="55"/>
    </location>
</feature>
<evidence type="ECO:0000313" key="3">
    <source>
        <dbReference type="EnsemblPlants" id="KRH63086"/>
    </source>
</evidence>
<name>A0A0R0K8P5_SOYBN</name>
<evidence type="ECO:0000313" key="2">
    <source>
        <dbReference type="EMBL" id="KRH63086.1"/>
    </source>
</evidence>
<organism evidence="2">
    <name type="scientific">Glycine max</name>
    <name type="common">Soybean</name>
    <name type="synonym">Glycine hispida</name>
    <dbReference type="NCBI Taxonomy" id="3847"/>
    <lineage>
        <taxon>Eukaryota</taxon>
        <taxon>Viridiplantae</taxon>
        <taxon>Streptophyta</taxon>
        <taxon>Embryophyta</taxon>
        <taxon>Tracheophyta</taxon>
        <taxon>Spermatophyta</taxon>
        <taxon>Magnoliopsida</taxon>
        <taxon>eudicotyledons</taxon>
        <taxon>Gunneridae</taxon>
        <taxon>Pentapetalae</taxon>
        <taxon>rosids</taxon>
        <taxon>fabids</taxon>
        <taxon>Fabales</taxon>
        <taxon>Fabaceae</taxon>
        <taxon>Papilionoideae</taxon>
        <taxon>50 kb inversion clade</taxon>
        <taxon>NPAAA clade</taxon>
        <taxon>indigoferoid/millettioid clade</taxon>
        <taxon>Phaseoleae</taxon>
        <taxon>Glycine</taxon>
        <taxon>Glycine subgen. Soja</taxon>
    </lineage>
</organism>
<accession>A0A0R0K8P5</accession>
<proteinExistence type="predicted"/>
<evidence type="ECO:0000256" key="1">
    <source>
        <dbReference type="SAM" id="MobiDB-lite"/>
    </source>
</evidence>
<protein>
    <submittedName>
        <fullName evidence="2 3">Uncharacterized protein</fullName>
    </submittedName>
</protein>
<dbReference type="Proteomes" id="UP000008827">
    <property type="component" value="Chromosome 4"/>
</dbReference>
<dbReference type="EMBL" id="CM000837">
    <property type="protein sequence ID" value="KRH63086.1"/>
    <property type="molecule type" value="Genomic_DNA"/>
</dbReference>